<sequence length="79" mass="8969">MPVPAQFAPQGFDARGLKHDVGDIRIPHSPHGIIISALAARFLQFLHERFVREMFKDNLQAFKITESGNFVPRKQGALW</sequence>
<comment type="caution">
    <text evidence="1">The sequence shown here is derived from an EMBL/GenBank/DDBJ whole genome shotgun (WGS) entry which is preliminary data.</text>
</comment>
<protein>
    <submittedName>
        <fullName evidence="1">Uncharacterized protein</fullName>
    </submittedName>
</protein>
<organism evidence="1 2">
    <name type="scientific">Hydrogenibacillus schlegelii</name>
    <name type="common">Bacillus schlegelii</name>
    <dbReference type="NCBI Taxonomy" id="1484"/>
    <lineage>
        <taxon>Bacteria</taxon>
        <taxon>Bacillati</taxon>
        <taxon>Bacillota</taxon>
        <taxon>Bacilli</taxon>
        <taxon>Bacillales</taxon>
        <taxon>Bacillales Family X. Incertae Sedis</taxon>
        <taxon>Hydrogenibacillus</taxon>
    </lineage>
</organism>
<accession>A0A179ISA4</accession>
<name>A0A179ISA4_HYDSH</name>
<dbReference type="AlphaFoldDB" id="A0A179ISA4"/>
<dbReference type="EMBL" id="JXBB01000019">
    <property type="protein sequence ID" value="OAR04344.1"/>
    <property type="molecule type" value="Genomic_DNA"/>
</dbReference>
<proteinExistence type="predicted"/>
<reference evidence="1 2" key="1">
    <citation type="submission" date="2015-09" db="EMBL/GenBank/DDBJ databases">
        <title>Draft genome sequence of Hydrogenibacillus schlegelii DSM 2000.</title>
        <authorList>
            <person name="Hemp J."/>
        </authorList>
    </citation>
    <scope>NUCLEOTIDE SEQUENCE [LARGE SCALE GENOMIC DNA]</scope>
    <source>
        <strain evidence="1 2">MA 48</strain>
    </source>
</reference>
<evidence type="ECO:0000313" key="1">
    <source>
        <dbReference type="EMBL" id="OAR04344.1"/>
    </source>
</evidence>
<evidence type="ECO:0000313" key="2">
    <source>
        <dbReference type="Proteomes" id="UP000243024"/>
    </source>
</evidence>
<dbReference type="Proteomes" id="UP000243024">
    <property type="component" value="Unassembled WGS sequence"/>
</dbReference>
<gene>
    <name evidence="1" type="ORF">SA87_09995</name>
</gene>
<keyword evidence="2" id="KW-1185">Reference proteome</keyword>